<dbReference type="EMBL" id="GAMD01002141">
    <property type="protein sequence ID" value="JAA99449.1"/>
    <property type="molecule type" value="mRNA"/>
</dbReference>
<dbReference type="AlphaFoldDB" id="T1DHW0"/>
<reference evidence="2" key="1">
    <citation type="submission" date="2013-07" db="EMBL/GenBank/DDBJ databases">
        <title>Transcriptome sequencing and developmental regulation of gene expression in Anopheles aquasalis.</title>
        <authorList>
            <consortium name="Brazilian Malaria Network (MCT/CNPq/MS/SCTIE/DECIT/PRONEX 555648/2009-5) and Research Network on Bioactive Molecules from Arthropod Vectors (NAP-MOBIARVE"/>
            <consortium name="University of Sao Paulo)"/>
            <person name="Marinotti O."/>
            <person name="Ribeiro J.M.C."/>
            <person name="Costa-da-Silva A.L."/>
            <person name="Silva M.C.P."/>
            <person name="Lopes A.R."/>
            <person name="Barros M.S."/>
            <person name="Sa-Nunes A."/>
            <person name="Konjin B.B."/>
            <person name="Carvalho E."/>
            <person name="Suesdek L."/>
            <person name="Silva-Neto M.A.C."/>
            <person name="Capurro M.L."/>
        </authorList>
    </citation>
    <scope>NUCLEOTIDE SEQUENCE</scope>
    <source>
        <tissue evidence="2">Whole body</tissue>
    </source>
</reference>
<sequence>MTQNRTSSQLLWCRFFASFLLGIQRKMSFYPNRTHSSNNNMKFAKSDKTFPFLTTNFRRHISDLMVE</sequence>
<accession>T1DHW0</accession>
<keyword evidence="1" id="KW-0732">Signal</keyword>
<protein>
    <submittedName>
        <fullName evidence="2">Putative secreted protein</fullName>
    </submittedName>
</protein>
<evidence type="ECO:0000313" key="2">
    <source>
        <dbReference type="EMBL" id="JAA99449.1"/>
    </source>
</evidence>
<proteinExistence type="evidence at transcript level"/>
<evidence type="ECO:0000256" key="1">
    <source>
        <dbReference type="SAM" id="SignalP"/>
    </source>
</evidence>
<organism evidence="2">
    <name type="scientific">Anopheles aquasalis</name>
    <name type="common">Malaria mosquito</name>
    <dbReference type="NCBI Taxonomy" id="42839"/>
    <lineage>
        <taxon>Eukaryota</taxon>
        <taxon>Metazoa</taxon>
        <taxon>Ecdysozoa</taxon>
        <taxon>Arthropoda</taxon>
        <taxon>Hexapoda</taxon>
        <taxon>Insecta</taxon>
        <taxon>Pterygota</taxon>
        <taxon>Neoptera</taxon>
        <taxon>Endopterygota</taxon>
        <taxon>Diptera</taxon>
        <taxon>Nematocera</taxon>
        <taxon>Culicoidea</taxon>
        <taxon>Culicidae</taxon>
        <taxon>Anophelinae</taxon>
        <taxon>Anopheles</taxon>
    </lineage>
</organism>
<feature type="chain" id="PRO_5004574709" evidence="1">
    <location>
        <begin position="23"/>
        <end position="67"/>
    </location>
</feature>
<feature type="signal peptide" evidence="1">
    <location>
        <begin position="1"/>
        <end position="22"/>
    </location>
</feature>
<name>T1DHW0_ANOAQ</name>